<dbReference type="InterPro" id="IPR020846">
    <property type="entry name" value="MFS_dom"/>
</dbReference>
<proteinExistence type="inferred from homology"/>
<name>A0ABW4CNT8_9LACO</name>
<organism evidence="10 11">
    <name type="scientific">Lacticaseibacillus yichunensis</name>
    <dbReference type="NCBI Taxonomy" id="2486015"/>
    <lineage>
        <taxon>Bacteria</taxon>
        <taxon>Bacillati</taxon>
        <taxon>Bacillota</taxon>
        <taxon>Bacilli</taxon>
        <taxon>Lactobacillales</taxon>
        <taxon>Lactobacillaceae</taxon>
        <taxon>Lacticaseibacillus</taxon>
    </lineage>
</organism>
<feature type="transmembrane region" description="Helical" evidence="8">
    <location>
        <begin position="45"/>
        <end position="65"/>
    </location>
</feature>
<dbReference type="PRINTS" id="PR01036">
    <property type="entry name" value="TCRTETB"/>
</dbReference>
<evidence type="ECO:0000313" key="11">
    <source>
        <dbReference type="Proteomes" id="UP001597192"/>
    </source>
</evidence>
<feature type="transmembrane region" description="Helical" evidence="8">
    <location>
        <begin position="107"/>
        <end position="127"/>
    </location>
</feature>
<feature type="transmembrane region" description="Helical" evidence="8">
    <location>
        <begin position="397"/>
        <end position="418"/>
    </location>
</feature>
<keyword evidence="5 8" id="KW-0812">Transmembrane</keyword>
<evidence type="ECO:0000256" key="6">
    <source>
        <dbReference type="ARBA" id="ARBA00022989"/>
    </source>
</evidence>
<feature type="transmembrane region" description="Helical" evidence="8">
    <location>
        <begin position="332"/>
        <end position="350"/>
    </location>
</feature>
<evidence type="ECO:0000256" key="7">
    <source>
        <dbReference type="ARBA" id="ARBA00023136"/>
    </source>
</evidence>
<feature type="domain" description="Major facilitator superfamily (MFS) profile" evidence="9">
    <location>
        <begin position="11"/>
        <end position="522"/>
    </location>
</feature>
<dbReference type="Gene3D" id="1.20.1250.20">
    <property type="entry name" value="MFS general substrate transporter like domains"/>
    <property type="match status" value="1"/>
</dbReference>
<dbReference type="InterPro" id="IPR036259">
    <property type="entry name" value="MFS_trans_sf"/>
</dbReference>
<dbReference type="InterPro" id="IPR011701">
    <property type="entry name" value="MFS"/>
</dbReference>
<evidence type="ECO:0000256" key="1">
    <source>
        <dbReference type="ARBA" id="ARBA00004651"/>
    </source>
</evidence>
<reference evidence="11" key="1">
    <citation type="journal article" date="2019" name="Int. J. Syst. Evol. Microbiol.">
        <title>The Global Catalogue of Microorganisms (GCM) 10K type strain sequencing project: providing services to taxonomists for standard genome sequencing and annotation.</title>
        <authorList>
            <consortium name="The Broad Institute Genomics Platform"/>
            <consortium name="The Broad Institute Genome Sequencing Center for Infectious Disease"/>
            <person name="Wu L."/>
            <person name="Ma J."/>
        </authorList>
    </citation>
    <scope>NUCLEOTIDE SEQUENCE [LARGE SCALE GENOMIC DNA]</scope>
    <source>
        <strain evidence="11">CCM 8947</strain>
    </source>
</reference>
<feature type="transmembrane region" description="Helical" evidence="8">
    <location>
        <begin position="196"/>
        <end position="217"/>
    </location>
</feature>
<feature type="transmembrane region" description="Helical" evidence="8">
    <location>
        <begin position="307"/>
        <end position="325"/>
    </location>
</feature>
<evidence type="ECO:0000256" key="4">
    <source>
        <dbReference type="ARBA" id="ARBA00022475"/>
    </source>
</evidence>
<gene>
    <name evidence="10" type="ORF">ACFQ47_02405</name>
</gene>
<dbReference type="PROSITE" id="PS50850">
    <property type="entry name" value="MFS"/>
    <property type="match status" value="1"/>
</dbReference>
<dbReference type="SUPFAM" id="SSF103473">
    <property type="entry name" value="MFS general substrate transporter"/>
    <property type="match status" value="1"/>
</dbReference>
<evidence type="ECO:0000259" key="9">
    <source>
        <dbReference type="PROSITE" id="PS50850"/>
    </source>
</evidence>
<dbReference type="PANTHER" id="PTHR42718:SF9">
    <property type="entry name" value="MAJOR FACILITATOR SUPERFAMILY MULTIDRUG TRANSPORTER MFSC"/>
    <property type="match status" value="1"/>
</dbReference>
<feature type="transmembrane region" description="Helical" evidence="8">
    <location>
        <begin position="163"/>
        <end position="184"/>
    </location>
</feature>
<protein>
    <submittedName>
        <fullName evidence="10">MFS transporter</fullName>
    </submittedName>
</protein>
<keyword evidence="7 8" id="KW-0472">Membrane</keyword>
<keyword evidence="3" id="KW-0813">Transport</keyword>
<feature type="transmembrane region" description="Helical" evidence="8">
    <location>
        <begin position="9"/>
        <end position="33"/>
    </location>
</feature>
<dbReference type="Gene3D" id="1.20.1720.10">
    <property type="entry name" value="Multidrug resistance protein D"/>
    <property type="match status" value="1"/>
</dbReference>
<evidence type="ECO:0000313" key="10">
    <source>
        <dbReference type="EMBL" id="MFD1431538.1"/>
    </source>
</evidence>
<dbReference type="InterPro" id="IPR004638">
    <property type="entry name" value="EmrB-like"/>
</dbReference>
<dbReference type="PANTHER" id="PTHR42718">
    <property type="entry name" value="MAJOR FACILITATOR SUPERFAMILY MULTIDRUG TRANSPORTER MFSC"/>
    <property type="match status" value="1"/>
</dbReference>
<feature type="transmembrane region" description="Helical" evidence="8">
    <location>
        <begin position="134"/>
        <end position="157"/>
    </location>
</feature>
<comment type="subcellular location">
    <subcellularLocation>
        <location evidence="1">Cell membrane</location>
        <topology evidence="1">Multi-pass membrane protein</topology>
    </subcellularLocation>
</comment>
<evidence type="ECO:0000256" key="3">
    <source>
        <dbReference type="ARBA" id="ARBA00022448"/>
    </source>
</evidence>
<comment type="similarity">
    <text evidence="2">Belongs to the major facilitator superfamily. EmrB family.</text>
</comment>
<keyword evidence="6 8" id="KW-1133">Transmembrane helix</keyword>
<evidence type="ECO:0000256" key="2">
    <source>
        <dbReference type="ARBA" id="ARBA00008537"/>
    </source>
</evidence>
<dbReference type="Proteomes" id="UP001597192">
    <property type="component" value="Unassembled WGS sequence"/>
</dbReference>
<feature type="transmembrane region" description="Helical" evidence="8">
    <location>
        <begin position="496"/>
        <end position="518"/>
    </location>
</feature>
<evidence type="ECO:0000256" key="5">
    <source>
        <dbReference type="ARBA" id="ARBA00022692"/>
    </source>
</evidence>
<feature type="transmembrane region" description="Helical" evidence="8">
    <location>
        <begin position="77"/>
        <end position="95"/>
    </location>
</feature>
<dbReference type="NCBIfam" id="TIGR00711">
    <property type="entry name" value="efflux_EmrB"/>
    <property type="match status" value="1"/>
</dbReference>
<accession>A0ABW4CNT8</accession>
<feature type="transmembrane region" description="Helical" evidence="8">
    <location>
        <begin position="268"/>
        <end position="287"/>
    </location>
</feature>
<comment type="caution">
    <text evidence="10">The sequence shown here is derived from an EMBL/GenBank/DDBJ whole genome shotgun (WGS) entry which is preliminary data.</text>
</comment>
<evidence type="ECO:0000256" key="8">
    <source>
        <dbReference type="SAM" id="Phobius"/>
    </source>
</evidence>
<dbReference type="Pfam" id="PF07690">
    <property type="entry name" value="MFS_1"/>
    <property type="match status" value="1"/>
</dbReference>
<keyword evidence="4" id="KW-1003">Cell membrane</keyword>
<sequence>MKEVTGRKWWVLVAVCLAVFMGMLDITIVNVALPEIQKSFATSFSTLQWVLNAYTLVYAMMLLPVSKLGDRFGKKQVFLIGVVIFMLGSLLSGLATNDTWLNIARGFQGIGGAAMMSLSLSIVTLAFPETQRGLALGIWSSVTGLAVSIGPLIGGALVDSLGWRAIFLINLPVAILTLIMGVVFIEKGHADADEHLDWLGMLFSILMVFGLILALIQKEMHMSYAWTDWRILSLFGLALVSLIAFIAVERHGQQPMIRLSIFRSAPFVGANIAAFTLGAGIYGGFTYLSILMQNYMNYSAFQTGLKLLWISVFTLVLGPLTGFLTNKIGSRWLISAALVFGTAGILTIDHQMQVPFAWSDLFLGFILLGISNALVNPPISTTAMGAVAKADVGMASGVLNVFRQVGISFGVVILGIAASNGYTAKLDGGLAKLATLPPVLQNPLPAAKGQLVDALHQAGAFAGEQIFASPQTKGFRGTQLFEDLHSLVFHAFENGFARACLVIAGLLAVGAVSAMVLIKPKAKEGEDHAH</sequence>
<keyword evidence="11" id="KW-1185">Reference proteome</keyword>
<dbReference type="EMBL" id="JBHTOG010000011">
    <property type="protein sequence ID" value="MFD1431538.1"/>
    <property type="molecule type" value="Genomic_DNA"/>
</dbReference>
<feature type="transmembrane region" description="Helical" evidence="8">
    <location>
        <begin position="229"/>
        <end position="248"/>
    </location>
</feature>
<dbReference type="RefSeq" id="WP_125696925.1">
    <property type="nucleotide sequence ID" value="NZ_JBHTOG010000011.1"/>
</dbReference>
<feature type="transmembrane region" description="Helical" evidence="8">
    <location>
        <begin position="356"/>
        <end position="376"/>
    </location>
</feature>
<dbReference type="CDD" id="cd17321">
    <property type="entry name" value="MFS_MMR_MDR_like"/>
    <property type="match status" value="1"/>
</dbReference>